<evidence type="ECO:0000259" key="5">
    <source>
        <dbReference type="SMART" id="SM00822"/>
    </source>
</evidence>
<dbReference type="SUPFAM" id="SSF51735">
    <property type="entry name" value="NAD(P)-binding Rossmann-fold domains"/>
    <property type="match status" value="1"/>
</dbReference>
<reference evidence="6 7" key="1">
    <citation type="submission" date="2019-06" db="EMBL/GenBank/DDBJ databases">
        <title>Genome sequencing of plant associated microbes to promote plant fitness in Sorghum bicolor and Oryza sativa.</title>
        <authorList>
            <person name="Coleman-Derr D."/>
        </authorList>
    </citation>
    <scope>NUCLEOTIDE SEQUENCE [LARGE SCALE GENOMIC DNA]</scope>
    <source>
        <strain evidence="6 7">KV-663</strain>
    </source>
</reference>
<dbReference type="SMART" id="SM00822">
    <property type="entry name" value="PKS_KR"/>
    <property type="match status" value="1"/>
</dbReference>
<dbReference type="PRINTS" id="PR00081">
    <property type="entry name" value="GDHRDH"/>
</dbReference>
<dbReference type="PANTHER" id="PTHR45024">
    <property type="entry name" value="DEHYDROGENASES, SHORT CHAIN"/>
    <property type="match status" value="1"/>
</dbReference>
<dbReference type="Proteomes" id="UP000316747">
    <property type="component" value="Unassembled WGS sequence"/>
</dbReference>
<dbReference type="PANTHER" id="PTHR45024:SF2">
    <property type="entry name" value="SCP2 DOMAIN-CONTAINING PROTEIN"/>
    <property type="match status" value="1"/>
</dbReference>
<evidence type="ECO:0000313" key="7">
    <source>
        <dbReference type="Proteomes" id="UP000316747"/>
    </source>
</evidence>
<sequence>MTTSPGPESTGEPAPARPLEGRVAVVTGGGKGLGRAFALHLAHLGAAVVVNNRNREVDADGRGPADHVVEQIRASGGRAVADHGDVADPLTSEAVVASALENFGHLDICVTSAAISSPQMLHKTTPENLRGVLAVNVIGTALVVAAASRVMREAGHGRIVVVASTAGLHGEPTVSAYAASKGAVIALARTAAVEGARRDVLCNTLLPYATTQMTDAGMDPRHAARMTADAVAPVVGALVDPTSTVNGQVIVTGGGVLRLAQSVELGTVHLPGGDLAPQALANLLAESAAGPLHTFTEAQAAFQNLASEAVS</sequence>
<dbReference type="InterPro" id="IPR057326">
    <property type="entry name" value="KR_dom"/>
</dbReference>
<dbReference type="PRINTS" id="PR00080">
    <property type="entry name" value="SDRFAMILY"/>
</dbReference>
<evidence type="ECO:0000256" key="1">
    <source>
        <dbReference type="ARBA" id="ARBA00006484"/>
    </source>
</evidence>
<feature type="region of interest" description="Disordered" evidence="4">
    <location>
        <begin position="1"/>
        <end position="20"/>
    </location>
</feature>
<evidence type="ECO:0000313" key="6">
    <source>
        <dbReference type="EMBL" id="TQM62231.1"/>
    </source>
</evidence>
<dbReference type="GO" id="GO:0016491">
    <property type="term" value="F:oxidoreductase activity"/>
    <property type="evidence" value="ECO:0007669"/>
    <property type="project" value="UniProtKB-KW"/>
</dbReference>
<dbReference type="OrthoDB" id="272646at2"/>
<gene>
    <name evidence="6" type="ORF">FBY41_2260</name>
</gene>
<comment type="similarity">
    <text evidence="1 3">Belongs to the short-chain dehydrogenases/reductases (SDR) family.</text>
</comment>
<dbReference type="InterPro" id="IPR002347">
    <property type="entry name" value="SDR_fam"/>
</dbReference>
<evidence type="ECO:0000256" key="4">
    <source>
        <dbReference type="SAM" id="MobiDB-lite"/>
    </source>
</evidence>
<dbReference type="Pfam" id="PF00106">
    <property type="entry name" value="adh_short"/>
    <property type="match status" value="1"/>
</dbReference>
<comment type="caution">
    <text evidence="6">The sequence shown here is derived from an EMBL/GenBank/DDBJ whole genome shotgun (WGS) entry which is preliminary data.</text>
</comment>
<feature type="domain" description="Ketoreductase" evidence="5">
    <location>
        <begin position="22"/>
        <end position="209"/>
    </location>
</feature>
<dbReference type="PROSITE" id="PS00061">
    <property type="entry name" value="ADH_SHORT"/>
    <property type="match status" value="1"/>
</dbReference>
<proteinExistence type="inferred from homology"/>
<protein>
    <submittedName>
        <fullName evidence="6">NAD(P)-dependent dehydrogenase (Short-subunit alcohol dehydrogenase family)</fullName>
    </submittedName>
</protein>
<accession>A0A543HV48</accession>
<dbReference type="InterPro" id="IPR036291">
    <property type="entry name" value="NAD(P)-bd_dom_sf"/>
</dbReference>
<dbReference type="EMBL" id="VFPM01000002">
    <property type="protein sequence ID" value="TQM62231.1"/>
    <property type="molecule type" value="Genomic_DNA"/>
</dbReference>
<evidence type="ECO:0000256" key="3">
    <source>
        <dbReference type="RuleBase" id="RU000363"/>
    </source>
</evidence>
<name>A0A543HV48_9MICO</name>
<dbReference type="RefSeq" id="WP_141844358.1">
    <property type="nucleotide sequence ID" value="NZ_VFPM01000002.1"/>
</dbReference>
<evidence type="ECO:0000256" key="2">
    <source>
        <dbReference type="ARBA" id="ARBA00023002"/>
    </source>
</evidence>
<dbReference type="Gene3D" id="3.40.50.720">
    <property type="entry name" value="NAD(P)-binding Rossmann-like Domain"/>
    <property type="match status" value="1"/>
</dbReference>
<keyword evidence="7" id="KW-1185">Reference proteome</keyword>
<organism evidence="6 7">
    <name type="scientific">Humibacillus xanthopallidus</name>
    <dbReference type="NCBI Taxonomy" id="412689"/>
    <lineage>
        <taxon>Bacteria</taxon>
        <taxon>Bacillati</taxon>
        <taxon>Actinomycetota</taxon>
        <taxon>Actinomycetes</taxon>
        <taxon>Micrococcales</taxon>
        <taxon>Intrasporangiaceae</taxon>
        <taxon>Humibacillus</taxon>
    </lineage>
</organism>
<keyword evidence="2" id="KW-0560">Oxidoreductase</keyword>
<dbReference type="InterPro" id="IPR051687">
    <property type="entry name" value="Peroxisomal_Beta-Oxidation"/>
</dbReference>
<dbReference type="InterPro" id="IPR020904">
    <property type="entry name" value="Sc_DH/Rdtase_CS"/>
</dbReference>
<dbReference type="AlphaFoldDB" id="A0A543HV48"/>